<comment type="caution">
    <text evidence="2">The sequence shown here is derived from an EMBL/GenBank/DDBJ whole genome shotgun (WGS) entry which is preliminary data.</text>
</comment>
<feature type="region of interest" description="Disordered" evidence="1">
    <location>
        <begin position="111"/>
        <end position="168"/>
    </location>
</feature>
<evidence type="ECO:0000256" key="1">
    <source>
        <dbReference type="SAM" id="MobiDB-lite"/>
    </source>
</evidence>
<evidence type="ECO:0000313" key="3">
    <source>
        <dbReference type="Proteomes" id="UP000646738"/>
    </source>
</evidence>
<evidence type="ECO:0000313" key="2">
    <source>
        <dbReference type="EMBL" id="GHI52549.1"/>
    </source>
</evidence>
<accession>A0ABQ3R9L2</accession>
<organism evidence="2 3">
    <name type="scientific">Streptomyces rubradiris</name>
    <name type="common">Streptomyces achromogenes subsp. rubradiris</name>
    <dbReference type="NCBI Taxonomy" id="285531"/>
    <lineage>
        <taxon>Bacteria</taxon>
        <taxon>Bacillati</taxon>
        <taxon>Actinomycetota</taxon>
        <taxon>Actinomycetes</taxon>
        <taxon>Kitasatosporales</taxon>
        <taxon>Streptomycetaceae</taxon>
        <taxon>Streptomyces</taxon>
    </lineage>
</organism>
<dbReference type="Proteomes" id="UP000646738">
    <property type="component" value="Unassembled WGS sequence"/>
</dbReference>
<protein>
    <submittedName>
        <fullName evidence="2">Uncharacterized protein</fullName>
    </submittedName>
</protein>
<gene>
    <name evidence="2" type="ORF">Srubr_23950</name>
</gene>
<reference evidence="3" key="1">
    <citation type="submission" date="2023-07" db="EMBL/GenBank/DDBJ databases">
        <title>Whole genome shotgun sequence of Streptomyces achromogenes subsp. rubradiris NBRC 14000.</title>
        <authorList>
            <person name="Komaki H."/>
            <person name="Tamura T."/>
        </authorList>
    </citation>
    <scope>NUCLEOTIDE SEQUENCE [LARGE SCALE GENOMIC DNA]</scope>
    <source>
        <strain evidence="3">NBRC 14000</strain>
    </source>
</reference>
<sequence>MPVFRDLRASRTAWSERAFGEPGAKPTISRSARGGCRDPTVADGCAAAWGDRTMGTVRAASAAARTHERRLEEMCTDFSPPGGEGESGRRRCLVAARNTVVARSLAVRRARSEPPCGGAEYRLDRPRTTRPPALPTPPPSAGLTAPGDRDVDLPGPGDRNVGFPAPGWSQWNRVVYSRAL</sequence>
<name>A0ABQ3R9L2_STRRR</name>
<proteinExistence type="predicted"/>
<feature type="region of interest" description="Disordered" evidence="1">
    <location>
        <begin position="18"/>
        <end position="37"/>
    </location>
</feature>
<dbReference type="EMBL" id="BNEA01000007">
    <property type="protein sequence ID" value="GHI52549.1"/>
    <property type="molecule type" value="Genomic_DNA"/>
</dbReference>
<keyword evidence="3" id="KW-1185">Reference proteome</keyword>